<dbReference type="Proteomes" id="UP000831189">
    <property type="component" value="Chromosome"/>
</dbReference>
<feature type="transmembrane region" description="Helical" evidence="2">
    <location>
        <begin position="94"/>
        <end position="112"/>
    </location>
</feature>
<keyword evidence="2" id="KW-0472">Membrane</keyword>
<dbReference type="EMBL" id="CP096208">
    <property type="protein sequence ID" value="UPQ81189.1"/>
    <property type="molecule type" value="Genomic_DNA"/>
</dbReference>
<evidence type="ECO:0000313" key="3">
    <source>
        <dbReference type="EMBL" id="UPQ81189.1"/>
    </source>
</evidence>
<feature type="region of interest" description="Disordered" evidence="1">
    <location>
        <begin position="110"/>
        <end position="142"/>
    </location>
</feature>
<evidence type="ECO:0000256" key="2">
    <source>
        <dbReference type="SAM" id="Phobius"/>
    </source>
</evidence>
<gene>
    <name evidence="3" type="ORF">M0M42_12150</name>
</gene>
<feature type="compositionally biased region" description="Basic residues" evidence="1">
    <location>
        <begin position="112"/>
        <end position="130"/>
    </location>
</feature>
<evidence type="ECO:0000313" key="4">
    <source>
        <dbReference type="Proteomes" id="UP000831189"/>
    </source>
</evidence>
<dbReference type="PANTHER" id="PTHR28008">
    <property type="entry name" value="DOMAIN PROTEIN, PUTATIVE (AFU_ORTHOLOGUE AFUA_3G10980)-RELATED"/>
    <property type="match status" value="1"/>
</dbReference>
<feature type="transmembrane region" description="Helical" evidence="2">
    <location>
        <begin position="64"/>
        <end position="82"/>
    </location>
</feature>
<keyword evidence="4" id="KW-1185">Reference proteome</keyword>
<feature type="transmembrane region" description="Helical" evidence="2">
    <location>
        <begin position="39"/>
        <end position="57"/>
    </location>
</feature>
<evidence type="ECO:0000256" key="1">
    <source>
        <dbReference type="SAM" id="MobiDB-lite"/>
    </source>
</evidence>
<name>A0ABY4KK36_9PSED</name>
<keyword evidence="2" id="KW-0812">Transmembrane</keyword>
<proteinExistence type="predicted"/>
<keyword evidence="2" id="KW-1133">Transmembrane helix</keyword>
<reference evidence="3 4" key="1">
    <citation type="submission" date="2022-04" db="EMBL/GenBank/DDBJ databases">
        <title>Pseudomonas knackmussii B09-2.</title>
        <authorList>
            <person name="Deng Y."/>
        </authorList>
    </citation>
    <scope>NUCLEOTIDE SEQUENCE [LARGE SCALE GENOMIC DNA]</scope>
    <source>
        <strain evidence="3 4">B09-2</strain>
    </source>
</reference>
<sequence>MQYQHVRRMAPFVLAVLFLAIMALKDSPNSQLYLGADKLYHWLGFSILTYTAHRAFPAIRLGSLFVWILVGAASIELLQALTPSRTPSLADMTINIVGIMSGLGATQLIKPAHPKPSKRRRNSTRKRRTRRLETEQTRKEVS</sequence>
<organism evidence="3 4">
    <name type="scientific">Pseudomonas knackmussii</name>
    <dbReference type="NCBI Taxonomy" id="65741"/>
    <lineage>
        <taxon>Bacteria</taxon>
        <taxon>Pseudomonadati</taxon>
        <taxon>Pseudomonadota</taxon>
        <taxon>Gammaproteobacteria</taxon>
        <taxon>Pseudomonadales</taxon>
        <taxon>Pseudomonadaceae</taxon>
        <taxon>Pseudomonas</taxon>
    </lineage>
</organism>
<protein>
    <submittedName>
        <fullName evidence="3">VanZ family protein</fullName>
    </submittedName>
</protein>
<dbReference type="PANTHER" id="PTHR28008:SF1">
    <property type="entry name" value="DOMAIN PROTEIN, PUTATIVE (AFU_ORTHOLOGUE AFUA_3G10980)-RELATED"/>
    <property type="match status" value="1"/>
</dbReference>
<feature type="compositionally biased region" description="Basic and acidic residues" evidence="1">
    <location>
        <begin position="131"/>
        <end position="142"/>
    </location>
</feature>
<accession>A0ABY4KK36</accession>